<keyword evidence="2" id="KW-1185">Reference proteome</keyword>
<reference evidence="2" key="1">
    <citation type="submission" date="2018-09" db="EMBL/GenBank/DDBJ databases">
        <authorList>
            <person name="Livingstone P.G."/>
            <person name="Whitworth D.E."/>
        </authorList>
    </citation>
    <scope>NUCLEOTIDE SEQUENCE [LARGE SCALE GENOMIC DNA]</scope>
    <source>
        <strain evidence="2">CA051B</strain>
    </source>
</reference>
<protein>
    <submittedName>
        <fullName evidence="1">Uncharacterized protein</fullName>
    </submittedName>
</protein>
<dbReference type="Proteomes" id="UP000272888">
    <property type="component" value="Unassembled WGS sequence"/>
</dbReference>
<dbReference type="EMBL" id="RAWB01000014">
    <property type="protein sequence ID" value="RKH67691.1"/>
    <property type="molecule type" value="Genomic_DNA"/>
</dbReference>
<name>A0A3A8QIZ1_9BACT</name>
<sequence>MVGACGGSVEGEGIDEGTTGEVSAELAAVSYICGYALPGYGCNNGRTSAYVVAADLNAAIGACRAVQPAAYSDFCYVIDAAGATPTDVTQCSAAAGSWRAGNNCCNFKGSLSCPTRSYTCGYALPGYNCNNGRSSKIISATDLTSAIATCHSVQPAAYSDFCYVIDGAGATQTDVFQCAEASASWRAGNNCCNFKGSVSCPN</sequence>
<gene>
    <name evidence="1" type="ORF">D7V93_02435</name>
</gene>
<evidence type="ECO:0000313" key="2">
    <source>
        <dbReference type="Proteomes" id="UP000272888"/>
    </source>
</evidence>
<accession>A0A3A8QIZ1</accession>
<organism evidence="1 2">
    <name type="scientific">Corallococcus llansteffanensis</name>
    <dbReference type="NCBI Taxonomy" id="2316731"/>
    <lineage>
        <taxon>Bacteria</taxon>
        <taxon>Pseudomonadati</taxon>
        <taxon>Myxococcota</taxon>
        <taxon>Myxococcia</taxon>
        <taxon>Myxococcales</taxon>
        <taxon>Cystobacterineae</taxon>
        <taxon>Myxococcaceae</taxon>
        <taxon>Corallococcus</taxon>
    </lineage>
</organism>
<evidence type="ECO:0000313" key="1">
    <source>
        <dbReference type="EMBL" id="RKH67691.1"/>
    </source>
</evidence>
<proteinExistence type="predicted"/>
<comment type="caution">
    <text evidence="1">The sequence shown here is derived from an EMBL/GenBank/DDBJ whole genome shotgun (WGS) entry which is preliminary data.</text>
</comment>
<dbReference type="AlphaFoldDB" id="A0A3A8QIZ1"/>